<dbReference type="GO" id="GO:0009986">
    <property type="term" value="C:cell surface"/>
    <property type="evidence" value="ECO:0007669"/>
    <property type="project" value="TreeGrafter"/>
</dbReference>
<dbReference type="Pfam" id="PF21058">
    <property type="entry name" value="Stereocilin"/>
    <property type="match status" value="1"/>
</dbReference>
<reference evidence="4" key="2">
    <citation type="submission" date="2025-08" db="UniProtKB">
        <authorList>
            <consortium name="Ensembl"/>
        </authorList>
    </citation>
    <scope>IDENTIFICATION</scope>
</reference>
<dbReference type="Ensembl" id="ENSLACT00000014225.1">
    <property type="protein sequence ID" value="ENSLACP00000014126.1"/>
    <property type="gene ID" value="ENSLACG00000012434.1"/>
</dbReference>
<dbReference type="GO" id="GO:0060091">
    <property type="term" value="C:kinocilium"/>
    <property type="evidence" value="ECO:0007669"/>
    <property type="project" value="TreeGrafter"/>
</dbReference>
<dbReference type="EMBL" id="AFYH01021190">
    <property type="status" value="NOT_ANNOTATED_CDS"/>
    <property type="molecule type" value="Genomic_DNA"/>
</dbReference>
<dbReference type="PANTHER" id="PTHR23412">
    <property type="entry name" value="STEREOCILIN RELATED"/>
    <property type="match status" value="1"/>
</dbReference>
<dbReference type="OMA" id="LKLPHYK"/>
<dbReference type="EMBL" id="AFYH01021185">
    <property type="status" value="NOT_ANNOTATED_CDS"/>
    <property type="molecule type" value="Genomic_DNA"/>
</dbReference>
<dbReference type="EMBL" id="AFYH01021184">
    <property type="status" value="NOT_ANNOTATED_CDS"/>
    <property type="molecule type" value="Genomic_DNA"/>
</dbReference>
<dbReference type="EMBL" id="AFYH01021188">
    <property type="status" value="NOT_ANNOTATED_CDS"/>
    <property type="molecule type" value="Genomic_DNA"/>
</dbReference>
<keyword evidence="5" id="KW-1185">Reference proteome</keyword>
<reference evidence="4" key="3">
    <citation type="submission" date="2025-09" db="UniProtKB">
        <authorList>
            <consortium name="Ensembl"/>
        </authorList>
    </citation>
    <scope>IDENTIFICATION</scope>
</reference>
<evidence type="ECO:0000259" key="3">
    <source>
        <dbReference type="Pfam" id="PF21058"/>
    </source>
</evidence>
<dbReference type="EMBL" id="AFYH01021186">
    <property type="status" value="NOT_ANNOTATED_CDS"/>
    <property type="molecule type" value="Genomic_DNA"/>
</dbReference>
<sequence length="1666" mass="185822">EGAATEERPSSTPILRLKDLIVSLRGSKSWDAMIGLLHSVLNMVNKGQSPLRFFKQNWEVLSSLVETIFQALLSGSYGQVSAGVQGLLCILAGHRNCSFNMNWLQQLLKILESKNWKPVIKVQTGTSVAGHGRVRPFNMAPGALKGKPQNITKLNSAPSEKAMQSFLQKNVGSSVYANFKRKVSRMTDSLVDEVSSVIGVPHSDTNGKCSVGKWASIVLWRGIKNNITWNAQTLGFSSHGLLTKPPFLSCKDASPDEKRILGKSHKVTKKSVEREEVIDAVCNESIPGLPGVSNFTVYLYCNLFNGDSQQSVPDLGASCSDAAWYLSATEEDSIWVGMCSEYYTAEFNATVCRNSSFTNGHQPNPNQPLVEQLCTHLPNSTREPADSQGDCDKVFKNTRRSREDFMKCFLQNDTSLAQSLCSNETFKKSLGEEKAWIWTLCRQYDLNANPPNSNASLVDTCKDAGDIDFKNSLCKSSSLYQSLVTTYPWIVDYCAESSKNSSENEKCFLQKLVEMLPVPYNFDSSQLCVNPSTFLMEAFSQLTECEDESHSWILNVNYILRVLDFLLDFSSLDEGGKEVRKVLSQAILLSNLLDNASFWDSFRPNASLLILRTVGAYLKKEQNSSVKNDLLSCFSPVLWDLLQNEENSSAVRVLFKEYLRMSDESFRMLLMSVEQDTVKRFLSLMHRAWYQLQQLSRSDEPAMETMTSAFLQKFPRMTPEIFVDFSQFIPFMSISDIINLPTSLLVNDTVYVPMKGLCSDRSHMSTPNKRDSTDHKLCLPSLCLWDCQKLLQAVLNLLKQKTVDKYISTPPSPLSHIPPLSLSLFSLSHAVPLASSLIPLFLTVFPVSPLSHLIPPSFLTLSFSPLSHIPPPLSPFLLYLFPSFSLHPSPLFFTLSLPPLPHHIPLSPPFFTHLTLFLQYINSDPHHVAFSMNSTRGHSLRMLRGGVSCSHVFLIQVTTQIFCSLLPALHGLNPEVLKEIPAPVLVEACPCLGSALSRLSPAQKAAMLEAVKKVSVFVVNRGENGGEKRFCITMQKDAADWLVRLSCLLPLVPLKDLTLGAEFVLENLYLVQRLPWSQQQAQYIFKKVWHASNRTKDLLMTLGNLAGGLDCETLLQWKFDSDFIEIVKFVNEQHNGLRAALRKCIVETLLAKTNLPSKELNQLGPELLADLPLRMIDALSNQSMRLILEHVSKHMTCFLELQPHKQSRLTERVLQLLLHFQGVTLESEITGKVLDLIGPLVPFVEDVTVTQISRDSLLLRLDELRSYCLSQEFSDEFGRILTEESMLGDPSGWSLKETEQAGRLLFTLTQEHIYSLPKELVRIGLVEQLLDSQRRWESSDLGQICSRRVSRLDLELKGRKQSLVSRIVRPNVCCVPEPIPSCADIKATFPAAWNSVQLRGMSAPDFQDCLEMISLDENLSVEQLQAALIRVKQVFGPLKKMRPEEILQLGRLVTQLSEKELQEIDVTQLGVVTFLGEKEGWSNKQMKALFSSFLRRRAQSLPELGVLELAALGYLICGLKPEEMAQINPEEFSKAILYLGSLTLPCSEAQLESLASLASSDLVFGPISGWGPEVFTEIGNLAAGLPDIVLSSLVKLQIEGLTPDAIAVIPAGKFAVVFSADQLLCLTSAQAAAVTPLQYQLLSPEQRQAVSKAKYEGEVAQDHRGK</sequence>
<proteinExistence type="predicted"/>
<dbReference type="GO" id="GO:0007160">
    <property type="term" value="P:cell-matrix adhesion"/>
    <property type="evidence" value="ECO:0007669"/>
    <property type="project" value="TreeGrafter"/>
</dbReference>
<dbReference type="EMBL" id="AFYH01021183">
    <property type="status" value="NOT_ANNOTATED_CDS"/>
    <property type="molecule type" value="Genomic_DNA"/>
</dbReference>
<dbReference type="InParanoid" id="H3AWV5"/>
<dbReference type="GeneTree" id="ENSGT00950000182957"/>
<dbReference type="InterPro" id="IPR048992">
    <property type="entry name" value="Stereocilin_LRR"/>
</dbReference>
<dbReference type="EMBL" id="AFYH01021187">
    <property type="status" value="NOT_ANNOTATED_CDS"/>
    <property type="molecule type" value="Genomic_DNA"/>
</dbReference>
<reference evidence="5" key="1">
    <citation type="submission" date="2011-08" db="EMBL/GenBank/DDBJ databases">
        <title>The draft genome of Latimeria chalumnae.</title>
        <authorList>
            <person name="Di Palma F."/>
            <person name="Alfoldi J."/>
            <person name="Johnson J."/>
            <person name="Berlin A."/>
            <person name="Gnerre S."/>
            <person name="Jaffe D."/>
            <person name="MacCallum I."/>
            <person name="Young S."/>
            <person name="Walker B.J."/>
            <person name="Lander E."/>
            <person name="Lindblad-Toh K."/>
        </authorList>
    </citation>
    <scope>NUCLEOTIDE SEQUENCE [LARGE SCALE GENOMIC DNA]</scope>
    <source>
        <strain evidence="5">Wild caught</strain>
    </source>
</reference>
<evidence type="ECO:0000256" key="2">
    <source>
        <dbReference type="ARBA" id="ARBA00023180"/>
    </source>
</evidence>
<dbReference type="PANTHER" id="PTHR23412:SF14">
    <property type="entry name" value="STEREOCILIN-RELATED"/>
    <property type="match status" value="1"/>
</dbReference>
<name>H3AWV5_LATCH</name>
<keyword evidence="1" id="KW-0732">Signal</keyword>
<dbReference type="GO" id="GO:0032426">
    <property type="term" value="C:stereocilium tip"/>
    <property type="evidence" value="ECO:0007669"/>
    <property type="project" value="TreeGrafter"/>
</dbReference>
<dbReference type="InterPro" id="IPR016024">
    <property type="entry name" value="ARM-type_fold"/>
</dbReference>
<organism evidence="4 5">
    <name type="scientific">Latimeria chalumnae</name>
    <name type="common">Coelacanth</name>
    <dbReference type="NCBI Taxonomy" id="7897"/>
    <lineage>
        <taxon>Eukaryota</taxon>
        <taxon>Metazoa</taxon>
        <taxon>Chordata</taxon>
        <taxon>Craniata</taxon>
        <taxon>Vertebrata</taxon>
        <taxon>Euteleostomi</taxon>
        <taxon>Coelacanthiformes</taxon>
        <taxon>Coelacanthidae</taxon>
        <taxon>Latimeria</taxon>
    </lineage>
</organism>
<evidence type="ECO:0000313" key="4">
    <source>
        <dbReference type="Ensembl" id="ENSLACP00000014126.1"/>
    </source>
</evidence>
<dbReference type="STRING" id="7897.ENSLACP00000014126"/>
<evidence type="ECO:0000256" key="1">
    <source>
        <dbReference type="ARBA" id="ARBA00022729"/>
    </source>
</evidence>
<protein>
    <submittedName>
        <fullName evidence="4">Stereocilin</fullName>
    </submittedName>
</protein>
<keyword evidence="2" id="KW-0325">Glycoprotein</keyword>
<dbReference type="InterPro" id="IPR026664">
    <property type="entry name" value="Stereocilin-rel"/>
</dbReference>
<evidence type="ECO:0000313" key="5">
    <source>
        <dbReference type="Proteomes" id="UP000008672"/>
    </source>
</evidence>
<feature type="domain" description="Stereocilin LRR" evidence="3">
    <location>
        <begin position="602"/>
        <end position="753"/>
    </location>
</feature>
<dbReference type="Proteomes" id="UP000008672">
    <property type="component" value="Unassembled WGS sequence"/>
</dbReference>
<dbReference type="EMBL" id="AFYH01021182">
    <property type="status" value="NOT_ANNOTATED_CDS"/>
    <property type="molecule type" value="Genomic_DNA"/>
</dbReference>
<dbReference type="FunCoup" id="H3AWV5">
    <property type="interactions" value="1"/>
</dbReference>
<dbReference type="EMBL" id="AFYH01021189">
    <property type="status" value="NOT_ANNOTATED_CDS"/>
    <property type="molecule type" value="Genomic_DNA"/>
</dbReference>
<accession>H3AWV5</accession>
<dbReference type="SUPFAM" id="SSF48371">
    <property type="entry name" value="ARM repeat"/>
    <property type="match status" value="1"/>
</dbReference>
<gene>
    <name evidence="4" type="primary">STRC</name>
</gene>
<dbReference type="eggNOG" id="ENOG502QTHC">
    <property type="taxonomic scope" value="Eukaryota"/>
</dbReference>
<dbReference type="HOGENOM" id="CLU_001286_0_0_1"/>